<dbReference type="Gene3D" id="1.20.1050.130">
    <property type="match status" value="1"/>
</dbReference>
<dbReference type="InterPro" id="IPR018940">
    <property type="entry name" value="EF-1_beta_acid_region_euk"/>
</dbReference>
<evidence type="ECO:0000256" key="4">
    <source>
        <dbReference type="ARBA" id="ARBA00022917"/>
    </source>
</evidence>
<reference evidence="10" key="1">
    <citation type="submission" date="2014-04" db="EMBL/GenBank/DDBJ databases">
        <title>Changes of global DNA methylation level and DNMT1 expression during the aging process of scallop Chlamys farreri.</title>
        <authorList>
            <person name="Lian S."/>
            <person name="He Y."/>
            <person name="Li X."/>
            <person name="Zhao B."/>
            <person name="Hu X."/>
            <person name="Zhang L."/>
            <person name="Bao Z."/>
        </authorList>
    </citation>
    <scope>NUCLEOTIDE SEQUENCE</scope>
</reference>
<name>A0A068JD02_AZUFA</name>
<dbReference type="SMART" id="SM01182">
    <property type="entry name" value="EF-1_beta_acid"/>
    <property type="match status" value="1"/>
</dbReference>
<dbReference type="PROSITE" id="PS00824">
    <property type="entry name" value="EF1BD_1"/>
    <property type="match status" value="1"/>
</dbReference>
<dbReference type="Gene3D" id="3.30.70.60">
    <property type="match status" value="1"/>
</dbReference>
<dbReference type="SUPFAM" id="SSF47616">
    <property type="entry name" value="GST C-terminal domain-like"/>
    <property type="match status" value="1"/>
</dbReference>
<evidence type="ECO:0000256" key="3">
    <source>
        <dbReference type="ARBA" id="ARBA00022768"/>
    </source>
</evidence>
<protein>
    <recommendedName>
        <fullName evidence="2">Elongation factor 1-beta</fullName>
    </recommendedName>
</protein>
<dbReference type="InterPro" id="IPR014717">
    <property type="entry name" value="Transl_elong_EF1B/ribsomal_bS6"/>
</dbReference>
<dbReference type="SMART" id="SM00888">
    <property type="entry name" value="EF1_GNE"/>
    <property type="match status" value="1"/>
</dbReference>
<evidence type="ECO:0000256" key="6">
    <source>
        <dbReference type="ARBA" id="ARBA00093529"/>
    </source>
</evidence>
<dbReference type="InterPro" id="IPR049720">
    <property type="entry name" value="EF1B_bsu/dsu"/>
</dbReference>
<comment type="similarity">
    <text evidence="1">Belongs to the EF-1-beta/EF-1-delta family.</text>
</comment>
<evidence type="ECO:0000256" key="7">
    <source>
        <dbReference type="SAM" id="MobiDB-lite"/>
    </source>
</evidence>
<evidence type="ECO:0000259" key="8">
    <source>
        <dbReference type="SMART" id="SM00888"/>
    </source>
</evidence>
<feature type="compositionally biased region" description="Basic and acidic residues" evidence="7">
    <location>
        <begin position="67"/>
        <end position="77"/>
    </location>
</feature>
<evidence type="ECO:0000256" key="1">
    <source>
        <dbReference type="ARBA" id="ARBA00007411"/>
    </source>
</evidence>
<dbReference type="InterPro" id="IPR014038">
    <property type="entry name" value="EF1B_bsu/dsu_GNE"/>
</dbReference>
<dbReference type="FunFam" id="1.20.1050.130:FF:000001">
    <property type="entry name" value="Putative Elongation factor 1-beta"/>
    <property type="match status" value="1"/>
</dbReference>
<keyword evidence="3 10" id="KW-0251">Elongation factor</keyword>
<dbReference type="CDD" id="cd10308">
    <property type="entry name" value="GST_C_eEF1b_like"/>
    <property type="match status" value="1"/>
</dbReference>
<feature type="domain" description="Elongation factor 1 beta central acidic region eukaryote" evidence="9">
    <location>
        <begin position="101"/>
        <end position="127"/>
    </location>
</feature>
<dbReference type="CDD" id="cd00292">
    <property type="entry name" value="EF1B"/>
    <property type="match status" value="1"/>
</dbReference>
<dbReference type="SUPFAM" id="SSF54984">
    <property type="entry name" value="eEF-1beta-like"/>
    <property type="match status" value="1"/>
</dbReference>
<evidence type="ECO:0000256" key="2">
    <source>
        <dbReference type="ARBA" id="ARBA00017600"/>
    </source>
</evidence>
<feature type="region of interest" description="Disordered" evidence="7">
    <location>
        <begin position="67"/>
        <end position="95"/>
    </location>
</feature>
<proteinExistence type="evidence at transcript level"/>
<dbReference type="GO" id="GO:0005085">
    <property type="term" value="F:guanyl-nucleotide exchange factor activity"/>
    <property type="evidence" value="ECO:0007669"/>
    <property type="project" value="TreeGrafter"/>
</dbReference>
<evidence type="ECO:0000259" key="9">
    <source>
        <dbReference type="SMART" id="SM01182"/>
    </source>
</evidence>
<dbReference type="Pfam" id="PF10587">
    <property type="entry name" value="EF-1_beta_acid"/>
    <property type="match status" value="1"/>
</dbReference>
<dbReference type="InterPro" id="IPR001326">
    <property type="entry name" value="Transl_elong_EF1B_B/D_CS"/>
</dbReference>
<evidence type="ECO:0000313" key="10">
    <source>
        <dbReference type="EMBL" id="AIE16172.1"/>
    </source>
</evidence>
<dbReference type="GO" id="GO:0003746">
    <property type="term" value="F:translation elongation factor activity"/>
    <property type="evidence" value="ECO:0007669"/>
    <property type="project" value="UniProtKB-KW"/>
</dbReference>
<dbReference type="Pfam" id="PF00736">
    <property type="entry name" value="EF1_GNE"/>
    <property type="match status" value="1"/>
</dbReference>
<dbReference type="FunFam" id="3.30.70.60:FF:000001">
    <property type="entry name" value="Elongation factor 1-beta 1 like"/>
    <property type="match status" value="1"/>
</dbReference>
<dbReference type="EMBL" id="KJ680390">
    <property type="protein sequence ID" value="AIE16172.1"/>
    <property type="molecule type" value="mRNA"/>
</dbReference>
<evidence type="ECO:0000256" key="5">
    <source>
        <dbReference type="ARBA" id="ARBA00093309"/>
    </source>
</evidence>
<dbReference type="GO" id="GO:0005829">
    <property type="term" value="C:cytosol"/>
    <property type="evidence" value="ECO:0007669"/>
    <property type="project" value="TreeGrafter"/>
</dbReference>
<dbReference type="InterPro" id="IPR036219">
    <property type="entry name" value="eEF-1beta-like_sf"/>
</dbReference>
<sequence>MGFGDLKSRAGQQALDAFIADKSYIEGYQPSQADVVVFNAVSKAPNADLPHALRWFNHIKSYSDAEKKGFGGQKKDVGQYGPTGKAPAKCDDDDDDDDIDLFGSDSEEDETVAAIKEKRLADYAAKKAKKPTVIAKSSIVLDIKPMDDETDMADVEKKVRSIEKDGLLWGAAKLVPVAYGIKKLQIAMVVEDAKVSVDDITEVIESDFEDFVQSVDVHLFQKI</sequence>
<dbReference type="AlphaFoldDB" id="A0A068JD02"/>
<dbReference type="GO" id="GO:0005853">
    <property type="term" value="C:eukaryotic translation elongation factor 1 complex"/>
    <property type="evidence" value="ECO:0007669"/>
    <property type="project" value="InterPro"/>
</dbReference>
<organism evidence="10">
    <name type="scientific">Azumapecten farreri</name>
    <name type="common">Farrer's scallop</name>
    <name type="synonym">Chlamys farreri</name>
    <dbReference type="NCBI Taxonomy" id="106299"/>
    <lineage>
        <taxon>Eukaryota</taxon>
        <taxon>Metazoa</taxon>
        <taxon>Spiralia</taxon>
        <taxon>Lophotrochozoa</taxon>
        <taxon>Mollusca</taxon>
        <taxon>Bivalvia</taxon>
        <taxon>Autobranchia</taxon>
        <taxon>Pteriomorphia</taxon>
        <taxon>Pectinida</taxon>
        <taxon>Pectinoidea</taxon>
        <taxon>Pectinidae</taxon>
        <taxon>Azumapecten</taxon>
    </lineage>
</organism>
<feature type="domain" description="Translation elongation factor EF1B beta/delta subunit guanine nucleotide exchange" evidence="8">
    <location>
        <begin position="136"/>
        <end position="223"/>
    </location>
</feature>
<comment type="function">
    <text evidence="5">Catalytic subunit of the guanine nucleotide exchange factor (GEF) (eEF1B subcomplex) of the eukaryotic elongation factor 1 complex (eEF1). Stimulates the exchange of GDP for GTP on elongation factor 1A (eEF1A), probably by displacing GDP from the nucleotide binding pocket in eEF1A.</text>
</comment>
<dbReference type="InterPro" id="IPR036282">
    <property type="entry name" value="Glutathione-S-Trfase_C_sf"/>
</dbReference>
<keyword evidence="4" id="KW-0648">Protein biosynthesis</keyword>
<comment type="subunit">
    <text evidence="6">EF-1 is composed of 4 subunits: alpha, beta (alpha subunit of the eEF1B subcomplex), delta (beta subunit of the eEF1B subcomplex), and gamma (gamma subunit of the eEF1B subcomplex). Interacts with elongation factor EEF1A1.</text>
</comment>
<accession>A0A068JD02</accession>
<dbReference type="PANTHER" id="PTHR11595:SF21">
    <property type="entry name" value="ELONGATION FACTOR 1-BETA"/>
    <property type="match status" value="1"/>
</dbReference>
<dbReference type="PANTHER" id="PTHR11595">
    <property type="entry name" value="EF-HAND AND COILED-COIL DOMAIN-CONTAINING FAMILY MEMBER"/>
    <property type="match status" value="1"/>
</dbReference>